<name>A0A6L6XPY8_9ACTN</name>
<accession>A0A6L6XPY8</accession>
<keyword evidence="2" id="KW-1185">Reference proteome</keyword>
<dbReference type="EMBL" id="WSEK01000004">
    <property type="protein sequence ID" value="MVQ49068.1"/>
    <property type="molecule type" value="Genomic_DNA"/>
</dbReference>
<proteinExistence type="predicted"/>
<reference evidence="1 2" key="1">
    <citation type="submission" date="2019-12" db="EMBL/GenBank/DDBJ databases">
        <authorList>
            <person name="Huq M.A."/>
        </authorList>
    </citation>
    <scope>NUCLEOTIDE SEQUENCE [LARGE SCALE GENOMIC DNA]</scope>
    <source>
        <strain evidence="1 2">MAH-18</strain>
    </source>
</reference>
<dbReference type="RefSeq" id="WP_157341558.1">
    <property type="nucleotide sequence ID" value="NZ_WSEK01000004.1"/>
</dbReference>
<evidence type="ECO:0000313" key="1">
    <source>
        <dbReference type="EMBL" id="MVQ49068.1"/>
    </source>
</evidence>
<evidence type="ECO:0000313" key="2">
    <source>
        <dbReference type="Proteomes" id="UP000473525"/>
    </source>
</evidence>
<dbReference type="Proteomes" id="UP000473525">
    <property type="component" value="Unassembled WGS sequence"/>
</dbReference>
<gene>
    <name evidence="1" type="ORF">GON03_07725</name>
</gene>
<comment type="caution">
    <text evidence="1">The sequence shown here is derived from an EMBL/GenBank/DDBJ whole genome shotgun (WGS) entry which is preliminary data.</text>
</comment>
<protein>
    <submittedName>
        <fullName evidence="1">Uncharacterized protein</fullName>
    </submittedName>
</protein>
<sequence length="199" mass="20526">MTVTLARTRRSVVVALVAGAVLVAGLAFWRASGDDATAPYDDPESAGLLTLCAADGTPVTGGRVDERPFVDVVLGETGLPPAYDARGAVATLFAYQPREGVAASEFSGSPLTAAAVLADATKPGAVVTEDAWSLGDFTTAFPADWDGYVQLRLYLGTPDAGTLTDQPYDTADLRVDGDRWELVRGGGASCADAESVTVP</sequence>
<organism evidence="1 2">
    <name type="scientific">Nocardioides agri</name>
    <dbReference type="NCBI Taxonomy" id="2682843"/>
    <lineage>
        <taxon>Bacteria</taxon>
        <taxon>Bacillati</taxon>
        <taxon>Actinomycetota</taxon>
        <taxon>Actinomycetes</taxon>
        <taxon>Propionibacteriales</taxon>
        <taxon>Nocardioidaceae</taxon>
        <taxon>Nocardioides</taxon>
    </lineage>
</organism>
<dbReference type="AlphaFoldDB" id="A0A6L6XPY8"/>